<gene>
    <name evidence="2" type="ORF">EZE20_22780</name>
</gene>
<dbReference type="CDD" id="cd06433">
    <property type="entry name" value="GT_2_WfgS_like"/>
    <property type="match status" value="1"/>
</dbReference>
<dbReference type="EMBL" id="SMJU01000022">
    <property type="protein sequence ID" value="TDB58651.1"/>
    <property type="molecule type" value="Genomic_DNA"/>
</dbReference>
<organism evidence="2 3">
    <name type="scientific">Arundinibacter roseus</name>
    <dbReference type="NCBI Taxonomy" id="2070510"/>
    <lineage>
        <taxon>Bacteria</taxon>
        <taxon>Pseudomonadati</taxon>
        <taxon>Bacteroidota</taxon>
        <taxon>Cytophagia</taxon>
        <taxon>Cytophagales</taxon>
        <taxon>Spirosomataceae</taxon>
        <taxon>Arundinibacter</taxon>
    </lineage>
</organism>
<accession>A0A4R4JXF3</accession>
<keyword evidence="2" id="KW-0808">Transferase</keyword>
<dbReference type="AlphaFoldDB" id="A0A4R4JXF3"/>
<dbReference type="Pfam" id="PF00535">
    <property type="entry name" value="Glycos_transf_2"/>
    <property type="match status" value="1"/>
</dbReference>
<keyword evidence="3" id="KW-1185">Reference proteome</keyword>
<dbReference type="InterPro" id="IPR001173">
    <property type="entry name" value="Glyco_trans_2-like"/>
</dbReference>
<dbReference type="Gene3D" id="3.90.550.10">
    <property type="entry name" value="Spore Coat Polysaccharide Biosynthesis Protein SpsA, Chain A"/>
    <property type="match status" value="1"/>
</dbReference>
<dbReference type="PANTHER" id="PTHR22916">
    <property type="entry name" value="GLYCOSYLTRANSFERASE"/>
    <property type="match status" value="1"/>
</dbReference>
<protein>
    <submittedName>
        <fullName evidence="2">Glycosyltransferase</fullName>
    </submittedName>
</protein>
<proteinExistence type="predicted"/>
<dbReference type="Proteomes" id="UP000295706">
    <property type="component" value="Unassembled WGS sequence"/>
</dbReference>
<name>A0A4R4JXF3_9BACT</name>
<dbReference type="GO" id="GO:0016758">
    <property type="term" value="F:hexosyltransferase activity"/>
    <property type="evidence" value="ECO:0007669"/>
    <property type="project" value="UniProtKB-ARBA"/>
</dbReference>
<dbReference type="RefSeq" id="WP_132122122.1">
    <property type="nucleotide sequence ID" value="NZ_SMJU01000022.1"/>
</dbReference>
<dbReference type="OrthoDB" id="9788101at2"/>
<sequence>MPTLSIITVVYNNVHTVGDTLASVAAQKVRQLEHVVVDGVSTDGTLAVIAGFNSPVVRLTSEPDSGIYNAMNKGIRLATGDIVGFLNADDVYEHAEVLTQVQRAFAENPQADVVFGDLVYVKENDLGKVVRRWKSRPYDAAFFEEGHVPPHPAFFARRSALLASGGFDETFQLAADYELMFRLLKIEQRPSVYMPEVWVRMRLGGATNQSTQNIRRGNQEIVAAWKRHQQDIPLRFWLLRYLRKVKQFW</sequence>
<evidence type="ECO:0000313" key="2">
    <source>
        <dbReference type="EMBL" id="TDB58651.1"/>
    </source>
</evidence>
<evidence type="ECO:0000313" key="3">
    <source>
        <dbReference type="Proteomes" id="UP000295706"/>
    </source>
</evidence>
<reference evidence="2 3" key="1">
    <citation type="submission" date="2019-02" db="EMBL/GenBank/DDBJ databases">
        <title>Arundinibacter roseus gen. nov., sp. nov., a new member of the family Cytophagaceae.</title>
        <authorList>
            <person name="Szuroczki S."/>
            <person name="Khayer B."/>
            <person name="Sproer C."/>
            <person name="Toumi M."/>
            <person name="Szabo A."/>
            <person name="Felfoldi T."/>
            <person name="Schumann P."/>
            <person name="Toth E."/>
        </authorList>
    </citation>
    <scope>NUCLEOTIDE SEQUENCE [LARGE SCALE GENOMIC DNA]</scope>
    <source>
        <strain evidence="2 3">DMA-k-7a</strain>
    </source>
</reference>
<evidence type="ECO:0000259" key="1">
    <source>
        <dbReference type="Pfam" id="PF00535"/>
    </source>
</evidence>
<feature type="domain" description="Glycosyltransferase 2-like" evidence="1">
    <location>
        <begin position="5"/>
        <end position="153"/>
    </location>
</feature>
<comment type="caution">
    <text evidence="2">The sequence shown here is derived from an EMBL/GenBank/DDBJ whole genome shotgun (WGS) entry which is preliminary data.</text>
</comment>
<dbReference type="InterPro" id="IPR029044">
    <property type="entry name" value="Nucleotide-diphossugar_trans"/>
</dbReference>
<dbReference type="PANTHER" id="PTHR22916:SF3">
    <property type="entry name" value="UDP-GLCNAC:BETAGAL BETA-1,3-N-ACETYLGLUCOSAMINYLTRANSFERASE-LIKE PROTEIN 1"/>
    <property type="match status" value="1"/>
</dbReference>
<dbReference type="SUPFAM" id="SSF53448">
    <property type="entry name" value="Nucleotide-diphospho-sugar transferases"/>
    <property type="match status" value="1"/>
</dbReference>